<organism evidence="2 3">
    <name type="scientific">Chryseolinea lacunae</name>
    <dbReference type="NCBI Taxonomy" id="2801331"/>
    <lineage>
        <taxon>Bacteria</taxon>
        <taxon>Pseudomonadati</taxon>
        <taxon>Bacteroidota</taxon>
        <taxon>Cytophagia</taxon>
        <taxon>Cytophagales</taxon>
        <taxon>Fulvivirgaceae</taxon>
        <taxon>Chryseolinea</taxon>
    </lineage>
</organism>
<feature type="transmembrane region" description="Helical" evidence="1">
    <location>
        <begin position="90"/>
        <end position="116"/>
    </location>
</feature>
<comment type="caution">
    <text evidence="2">The sequence shown here is derived from an EMBL/GenBank/DDBJ whole genome shotgun (WGS) entry which is preliminary data.</text>
</comment>
<feature type="transmembrane region" description="Helical" evidence="1">
    <location>
        <begin position="171"/>
        <end position="191"/>
    </location>
</feature>
<evidence type="ECO:0000313" key="3">
    <source>
        <dbReference type="Proteomes" id="UP000613030"/>
    </source>
</evidence>
<gene>
    <name evidence="2" type="ORF">JI741_26035</name>
</gene>
<keyword evidence="3" id="KW-1185">Reference proteome</keyword>
<sequence length="390" mass="43377">MDALSWPAPAEHNAKAVPLYLYVTVLASLSIMVGLIWDISWHISIGRDGLFSAPHLAIYLGGVVAGLFSGYRVLALTFKAGAGRERSVKFWGIFYGSLGNLFCIWGALAMLTSAPFDDWWHNTYGLDVTILSPPHTVLLLGMITIQLGAIVSVVAYQNLDAAELTPNVQRRFTLLQALSSGFILAMIYTMASEYLGRHEMHNVVFYEVASGLFPLLLVSFSVSSRSRWGATQASAVYSVLLMLMVWILPLFPATPRLGPVLNPITSFQPFDFPLLILLPAVAIDLVVHRSPWSHRWVQAVVCGAVFLFVFILFQWPFATLLMASHGHWFFGTSKWYFGADPNWEYRYFFRPHMVSSGLELVKGIAIAFVLAVLSSRAGLGWGGWLKRIVR</sequence>
<feature type="transmembrane region" description="Helical" evidence="1">
    <location>
        <begin position="363"/>
        <end position="385"/>
    </location>
</feature>
<protein>
    <submittedName>
        <fullName evidence="2">Uncharacterized protein</fullName>
    </submittedName>
</protein>
<evidence type="ECO:0000313" key="2">
    <source>
        <dbReference type="EMBL" id="MBL0744720.1"/>
    </source>
</evidence>
<feature type="transmembrane region" description="Helical" evidence="1">
    <location>
        <begin position="19"/>
        <end position="37"/>
    </location>
</feature>
<keyword evidence="1" id="KW-0812">Transmembrane</keyword>
<evidence type="ECO:0000256" key="1">
    <source>
        <dbReference type="SAM" id="Phobius"/>
    </source>
</evidence>
<reference evidence="2 3" key="1">
    <citation type="submission" date="2021-01" db="EMBL/GenBank/DDBJ databases">
        <title>Chryseolinea sp. Jin1 Genome sequencing and assembly.</title>
        <authorList>
            <person name="Kim I."/>
        </authorList>
    </citation>
    <scope>NUCLEOTIDE SEQUENCE [LARGE SCALE GENOMIC DNA]</scope>
    <source>
        <strain evidence="2 3">Jin1</strain>
    </source>
</reference>
<name>A0ABS1KZ37_9BACT</name>
<dbReference type="EMBL" id="JAERRB010000012">
    <property type="protein sequence ID" value="MBL0744720.1"/>
    <property type="molecule type" value="Genomic_DNA"/>
</dbReference>
<keyword evidence="1" id="KW-1133">Transmembrane helix</keyword>
<feature type="transmembrane region" description="Helical" evidence="1">
    <location>
        <begin position="136"/>
        <end position="159"/>
    </location>
</feature>
<feature type="transmembrane region" description="Helical" evidence="1">
    <location>
        <begin position="299"/>
        <end position="318"/>
    </location>
</feature>
<feature type="transmembrane region" description="Helical" evidence="1">
    <location>
        <begin position="203"/>
        <end position="222"/>
    </location>
</feature>
<keyword evidence="1" id="KW-0472">Membrane</keyword>
<feature type="transmembrane region" description="Helical" evidence="1">
    <location>
        <begin position="272"/>
        <end position="287"/>
    </location>
</feature>
<accession>A0ABS1KZ37</accession>
<feature type="transmembrane region" description="Helical" evidence="1">
    <location>
        <begin position="234"/>
        <end position="252"/>
    </location>
</feature>
<proteinExistence type="predicted"/>
<dbReference type="Proteomes" id="UP000613030">
    <property type="component" value="Unassembled WGS sequence"/>
</dbReference>
<dbReference type="RefSeq" id="WP_202014546.1">
    <property type="nucleotide sequence ID" value="NZ_JAERRB010000012.1"/>
</dbReference>
<feature type="transmembrane region" description="Helical" evidence="1">
    <location>
        <begin position="57"/>
        <end position="78"/>
    </location>
</feature>